<dbReference type="GO" id="GO:0003735">
    <property type="term" value="F:structural constituent of ribosome"/>
    <property type="evidence" value="ECO:0007669"/>
    <property type="project" value="TreeGrafter"/>
</dbReference>
<reference evidence="2 3" key="1">
    <citation type="journal article" date="2018" name="MBio">
        <title>Comparative Genomics Reveals the Core Gene Toolbox for the Fungus-Insect Symbiosis.</title>
        <authorList>
            <person name="Wang Y."/>
            <person name="Stata M."/>
            <person name="Wang W."/>
            <person name="Stajich J.E."/>
            <person name="White M.M."/>
            <person name="Moncalvo J.M."/>
        </authorList>
    </citation>
    <scope>NUCLEOTIDE SEQUENCE [LARGE SCALE GENOMIC DNA]</scope>
    <source>
        <strain evidence="2 3">SWE-8-4</strain>
    </source>
</reference>
<evidence type="ECO:0008006" key="4">
    <source>
        <dbReference type="Google" id="ProtNLM"/>
    </source>
</evidence>
<comment type="caution">
    <text evidence="2">The sequence shown here is derived from an EMBL/GenBank/DDBJ whole genome shotgun (WGS) entry which is preliminary data.</text>
</comment>
<evidence type="ECO:0000313" key="2">
    <source>
        <dbReference type="EMBL" id="PVU97285.1"/>
    </source>
</evidence>
<keyword evidence="3" id="KW-1185">Reference proteome</keyword>
<protein>
    <recommendedName>
        <fullName evidence="4">37S ribosomal protein S35, mitochondrial</fullName>
    </recommendedName>
</protein>
<dbReference type="PANTHER" id="PTHR28158:SF1">
    <property type="entry name" value="SMALL RIBOSOMAL SUBUNIT PROTEIN MS45"/>
    <property type="match status" value="1"/>
</dbReference>
<dbReference type="EMBL" id="MBFR01000014">
    <property type="protein sequence ID" value="PVU97285.1"/>
    <property type="molecule type" value="Genomic_DNA"/>
</dbReference>
<accession>A0A2T9YY75</accession>
<evidence type="ECO:0000313" key="3">
    <source>
        <dbReference type="Proteomes" id="UP000245383"/>
    </source>
</evidence>
<dbReference type="OrthoDB" id="10052321at2759"/>
<dbReference type="GO" id="GO:0005763">
    <property type="term" value="C:mitochondrial small ribosomal subunit"/>
    <property type="evidence" value="ECO:0007669"/>
    <property type="project" value="TreeGrafter"/>
</dbReference>
<dbReference type="PANTHER" id="PTHR28158">
    <property type="entry name" value="37S RIBOSOMAL PROTEIN S35, MITOCHONDRIAL"/>
    <property type="match status" value="1"/>
</dbReference>
<dbReference type="Pfam" id="PF12298">
    <property type="entry name" value="Bot1p"/>
    <property type="match status" value="1"/>
</dbReference>
<dbReference type="InterPro" id="IPR021036">
    <property type="entry name" value="Ribosomal_mS45"/>
</dbReference>
<evidence type="ECO:0000256" key="1">
    <source>
        <dbReference type="SAM" id="MobiDB-lite"/>
    </source>
</evidence>
<feature type="compositionally biased region" description="Basic and acidic residues" evidence="1">
    <location>
        <begin position="246"/>
        <end position="263"/>
    </location>
</feature>
<dbReference type="GO" id="GO:0032543">
    <property type="term" value="P:mitochondrial translation"/>
    <property type="evidence" value="ECO:0007669"/>
    <property type="project" value="TreeGrafter"/>
</dbReference>
<organism evidence="2 3">
    <name type="scientific">Smittium simulii</name>
    <dbReference type="NCBI Taxonomy" id="133385"/>
    <lineage>
        <taxon>Eukaryota</taxon>
        <taxon>Fungi</taxon>
        <taxon>Fungi incertae sedis</taxon>
        <taxon>Zoopagomycota</taxon>
        <taxon>Kickxellomycotina</taxon>
        <taxon>Harpellomycetes</taxon>
        <taxon>Harpellales</taxon>
        <taxon>Legeriomycetaceae</taxon>
        <taxon>Smittium</taxon>
    </lineage>
</organism>
<proteinExistence type="predicted"/>
<dbReference type="Proteomes" id="UP000245383">
    <property type="component" value="Unassembled WGS sequence"/>
</dbReference>
<dbReference type="AlphaFoldDB" id="A0A2T9YY75"/>
<gene>
    <name evidence="2" type="ORF">BB561_000619</name>
</gene>
<dbReference type="STRING" id="133385.A0A2T9YY75"/>
<sequence length="333" mass="37952">MLSSFKGGCFNKACASTLSRLCARQFHSSEPSLFSANYVSKSEDKKAILSEVTLEPKQIATLQIKDWLQGEGSAYKEAKMGETNFLKNRCPFPANPYFQPKPPMSDLLKNRIYKDYLFNPRINTPRVLGGKYKTSIKRIEAILKLKAIENQQESNGKVLQKKFNKGMEGMLGVITNLNVNQFEPISTPTYKVGDPLVRSVTEFEGFTSKDAAEVLGRKNFEDVCEKIDTSKFYEINYPGLDPKFAPRDPNKYAKKSVDPKAYPEKQQTPSVLEKNPVLGNKRFDFVFVDTSKGVDFDKKTVLVRKKDGSLVKADEPERHRRIRKVWHTARHFM</sequence>
<name>A0A2T9YY75_9FUNG</name>
<feature type="region of interest" description="Disordered" evidence="1">
    <location>
        <begin position="246"/>
        <end position="272"/>
    </location>
</feature>